<evidence type="ECO:0000256" key="4">
    <source>
        <dbReference type="ARBA" id="ARBA00022989"/>
    </source>
</evidence>
<feature type="transmembrane region" description="Helical" evidence="6">
    <location>
        <begin position="202"/>
        <end position="220"/>
    </location>
</feature>
<feature type="transmembrane region" description="Helical" evidence="6">
    <location>
        <begin position="367"/>
        <end position="385"/>
    </location>
</feature>
<keyword evidence="3 6" id="KW-0812">Transmembrane</keyword>
<feature type="transmembrane region" description="Helical" evidence="6">
    <location>
        <begin position="326"/>
        <end position="347"/>
    </location>
</feature>
<feature type="domain" description="Major facilitator superfamily (MFS) profile" evidence="7">
    <location>
        <begin position="4"/>
        <end position="390"/>
    </location>
</feature>
<evidence type="ECO:0000256" key="1">
    <source>
        <dbReference type="ARBA" id="ARBA00004651"/>
    </source>
</evidence>
<feature type="transmembrane region" description="Helical" evidence="6">
    <location>
        <begin position="43"/>
        <end position="62"/>
    </location>
</feature>
<evidence type="ECO:0000256" key="6">
    <source>
        <dbReference type="SAM" id="Phobius"/>
    </source>
</evidence>
<protein>
    <submittedName>
        <fullName evidence="8">MFS transporter</fullName>
    </submittedName>
</protein>
<dbReference type="RefSeq" id="WP_377834479.1">
    <property type="nucleotide sequence ID" value="NZ_JBHRSK010000015.1"/>
</dbReference>
<dbReference type="InterPro" id="IPR011701">
    <property type="entry name" value="MFS"/>
</dbReference>
<dbReference type="SUPFAM" id="SSF103473">
    <property type="entry name" value="MFS general substrate transporter"/>
    <property type="match status" value="1"/>
</dbReference>
<evidence type="ECO:0000256" key="5">
    <source>
        <dbReference type="ARBA" id="ARBA00023136"/>
    </source>
</evidence>
<dbReference type="InterPro" id="IPR050189">
    <property type="entry name" value="MFS_Efflux_Transporters"/>
</dbReference>
<evidence type="ECO:0000259" key="7">
    <source>
        <dbReference type="PROSITE" id="PS50850"/>
    </source>
</evidence>
<dbReference type="InterPro" id="IPR020846">
    <property type="entry name" value="MFS_dom"/>
</dbReference>
<sequence length="391" mass="40354">MSKGIVFLVLGYVLSQFYRAFLAVLTPYLIHDIGATAESLARASGLWFVAFALAQLPVGWALDRIGPRLTASVPLALCAGGGALLFAVAQGPGAITVAMILIGIGCAPVLVAAYYIYAREFPPAMFATLAGLSIGFGSFGNIAGTLPLAWAVAAFGWRATVLGLAALTLAVAAALARFIRDPEKLHHHGGAGTLRDLLRERALWLIAPMMIAGYAPAANIRGLWVGPYLGDVYGLDAGGIGTASLVMGLAMVAGNFAYGPLDRLLRSRKWGVFGGNLLACGSLLMLGLFPAAGLGPTVIGLAALGFTGASYPAVMAHGRSFLPPHLVGRGVTLLTLIGIGGTGALQVVTGRLPAAIDGAATSQYSTIFLFFAGLLALCLALYLFAPDRRVE</sequence>
<dbReference type="Gene3D" id="1.20.1250.20">
    <property type="entry name" value="MFS general substrate transporter like domains"/>
    <property type="match status" value="2"/>
</dbReference>
<dbReference type="PANTHER" id="PTHR43124:SF3">
    <property type="entry name" value="CHLORAMPHENICOL EFFLUX PUMP RV0191"/>
    <property type="match status" value="1"/>
</dbReference>
<dbReference type="PANTHER" id="PTHR43124">
    <property type="entry name" value="PURINE EFFLUX PUMP PBUE"/>
    <property type="match status" value="1"/>
</dbReference>
<keyword evidence="5 6" id="KW-0472">Membrane</keyword>
<comment type="subcellular location">
    <subcellularLocation>
        <location evidence="1">Cell membrane</location>
        <topology evidence="1">Multi-pass membrane protein</topology>
    </subcellularLocation>
</comment>
<feature type="transmembrane region" description="Helical" evidence="6">
    <location>
        <begin position="95"/>
        <end position="117"/>
    </location>
</feature>
<evidence type="ECO:0000256" key="2">
    <source>
        <dbReference type="ARBA" id="ARBA00022475"/>
    </source>
</evidence>
<feature type="transmembrane region" description="Helical" evidence="6">
    <location>
        <begin position="240"/>
        <end position="258"/>
    </location>
</feature>
<feature type="transmembrane region" description="Helical" evidence="6">
    <location>
        <begin position="159"/>
        <end position="179"/>
    </location>
</feature>
<dbReference type="EMBL" id="JBHRSK010000015">
    <property type="protein sequence ID" value="MFC2969716.1"/>
    <property type="molecule type" value="Genomic_DNA"/>
</dbReference>
<keyword evidence="9" id="KW-1185">Reference proteome</keyword>
<organism evidence="8 9">
    <name type="scientific">Acidimangrovimonas pyrenivorans</name>
    <dbReference type="NCBI Taxonomy" id="2030798"/>
    <lineage>
        <taxon>Bacteria</taxon>
        <taxon>Pseudomonadati</taxon>
        <taxon>Pseudomonadota</taxon>
        <taxon>Alphaproteobacteria</taxon>
        <taxon>Rhodobacterales</taxon>
        <taxon>Paracoccaceae</taxon>
        <taxon>Acidimangrovimonas</taxon>
    </lineage>
</organism>
<dbReference type="Proteomes" id="UP001595443">
    <property type="component" value="Unassembled WGS sequence"/>
</dbReference>
<reference evidence="9" key="1">
    <citation type="journal article" date="2019" name="Int. J. Syst. Evol. Microbiol.">
        <title>The Global Catalogue of Microorganisms (GCM) 10K type strain sequencing project: providing services to taxonomists for standard genome sequencing and annotation.</title>
        <authorList>
            <consortium name="The Broad Institute Genomics Platform"/>
            <consortium name="The Broad Institute Genome Sequencing Center for Infectious Disease"/>
            <person name="Wu L."/>
            <person name="Ma J."/>
        </authorList>
    </citation>
    <scope>NUCLEOTIDE SEQUENCE [LARGE SCALE GENOMIC DNA]</scope>
    <source>
        <strain evidence="9">KCTC 62192</strain>
    </source>
</reference>
<evidence type="ECO:0000256" key="3">
    <source>
        <dbReference type="ARBA" id="ARBA00022692"/>
    </source>
</evidence>
<dbReference type="Pfam" id="PF07690">
    <property type="entry name" value="MFS_1"/>
    <property type="match status" value="1"/>
</dbReference>
<keyword evidence="4 6" id="KW-1133">Transmembrane helix</keyword>
<dbReference type="InterPro" id="IPR036259">
    <property type="entry name" value="MFS_trans_sf"/>
</dbReference>
<feature type="transmembrane region" description="Helical" evidence="6">
    <location>
        <begin position="69"/>
        <end position="89"/>
    </location>
</feature>
<feature type="transmembrane region" description="Helical" evidence="6">
    <location>
        <begin position="270"/>
        <end position="289"/>
    </location>
</feature>
<name>A0ABV7ALQ4_9RHOB</name>
<evidence type="ECO:0000313" key="8">
    <source>
        <dbReference type="EMBL" id="MFC2969716.1"/>
    </source>
</evidence>
<comment type="caution">
    <text evidence="8">The sequence shown here is derived from an EMBL/GenBank/DDBJ whole genome shotgun (WGS) entry which is preliminary data.</text>
</comment>
<keyword evidence="2" id="KW-1003">Cell membrane</keyword>
<accession>A0ABV7ALQ4</accession>
<dbReference type="PROSITE" id="PS50850">
    <property type="entry name" value="MFS"/>
    <property type="match status" value="1"/>
</dbReference>
<evidence type="ECO:0000313" key="9">
    <source>
        <dbReference type="Proteomes" id="UP001595443"/>
    </source>
</evidence>
<gene>
    <name evidence="8" type="ORF">ACFOES_16575</name>
</gene>
<proteinExistence type="predicted"/>
<feature type="transmembrane region" description="Helical" evidence="6">
    <location>
        <begin position="295"/>
        <end position="314"/>
    </location>
</feature>
<feature type="transmembrane region" description="Helical" evidence="6">
    <location>
        <begin position="129"/>
        <end position="153"/>
    </location>
</feature>